<dbReference type="EMBL" id="RQIS01000001">
    <property type="protein sequence ID" value="RQH10028.1"/>
    <property type="molecule type" value="Genomic_DNA"/>
</dbReference>
<comment type="caution">
    <text evidence="15">The sequence shown here is derived from an EMBL/GenBank/DDBJ whole genome shotgun (WGS) entry which is preliminary data.</text>
</comment>
<feature type="domain" description="Histidine kinase" evidence="13">
    <location>
        <begin position="295"/>
        <end position="531"/>
    </location>
</feature>
<dbReference type="InterPro" id="IPR003594">
    <property type="entry name" value="HATPase_dom"/>
</dbReference>
<feature type="compositionally biased region" description="Basic and acidic residues" evidence="11">
    <location>
        <begin position="397"/>
        <end position="409"/>
    </location>
</feature>
<dbReference type="Pfam" id="PF00512">
    <property type="entry name" value="HisKA"/>
    <property type="match status" value="1"/>
</dbReference>
<dbReference type="Gene3D" id="1.10.287.130">
    <property type="match status" value="1"/>
</dbReference>
<sequence>MREPAPAARAAKPPASAPDTLDDVARDARYANPFAPPDETEAAIEARPRSLFGEILDWMLAPLLLLWPMSIAVTYLVAKSIANGPFDRALETDAYVLARQIHPVNGVAELSLPGSARDFLRADNVDNVFYQVLGSRGELLGGDRDMPLPHEDDRPPAGIVEFRDDTLRGIDIRVAYTTVAPADLPQTAGGQPVLVQVAETLDKRRQLANDIIKGVILPQFVILPLAIVLVWFGLSRGLAPLHALQWNLRMRRPDDLSPLEARRAPTEIEPLVTSFNDLLTRLEQNMELQKRFIADAAHQMKTPLAGLRTQAELALRQDVSPEVHRSLEQIATSSEHAARLVTQLLALARAENRMSGQIFTPVDVGEVARHAVRDWVQPALAKQMDLGYEGPPPPDGDGDRDGDDGHAARLEVDGNPVMLREMLSNLIDNAIRYTPAGGRITVRVRPEPAAGVVHLEVEDTGMGIPAAERDRVIERFYRILGREGDGSGLGLAIVREIATMHGGTLAIEDNVYQQAPRLAGTLVRVTLRQRATVHT</sequence>
<feature type="transmembrane region" description="Helical" evidence="12">
    <location>
        <begin position="58"/>
        <end position="78"/>
    </location>
</feature>
<feature type="region of interest" description="Disordered" evidence="11">
    <location>
        <begin position="384"/>
        <end position="409"/>
    </location>
</feature>
<evidence type="ECO:0000313" key="16">
    <source>
        <dbReference type="Proteomes" id="UP000272778"/>
    </source>
</evidence>
<evidence type="ECO:0000256" key="7">
    <source>
        <dbReference type="ARBA" id="ARBA00022777"/>
    </source>
</evidence>
<dbReference type="PRINTS" id="PR00344">
    <property type="entry name" value="BCTRLSENSOR"/>
</dbReference>
<dbReference type="SUPFAM" id="SSF47384">
    <property type="entry name" value="Homodimeric domain of signal transducing histidine kinase"/>
    <property type="match status" value="1"/>
</dbReference>
<dbReference type="InterPro" id="IPR036097">
    <property type="entry name" value="HisK_dim/P_sf"/>
</dbReference>
<accession>A0A3N6N129</accession>
<dbReference type="PROSITE" id="PS50885">
    <property type="entry name" value="HAMP"/>
    <property type="match status" value="1"/>
</dbReference>
<name>A0A3N6N129_9BURK</name>
<dbReference type="CDD" id="cd00075">
    <property type="entry name" value="HATPase"/>
    <property type="match status" value="1"/>
</dbReference>
<keyword evidence="7 15" id="KW-0418">Kinase</keyword>
<dbReference type="InterPro" id="IPR013727">
    <property type="entry name" value="2CSK_N"/>
</dbReference>
<evidence type="ECO:0000256" key="2">
    <source>
        <dbReference type="ARBA" id="ARBA00004370"/>
    </source>
</evidence>
<feature type="transmembrane region" description="Helical" evidence="12">
    <location>
        <begin position="211"/>
        <end position="234"/>
    </location>
</feature>
<keyword evidence="5" id="KW-0808">Transferase</keyword>
<evidence type="ECO:0000259" key="13">
    <source>
        <dbReference type="PROSITE" id="PS50109"/>
    </source>
</evidence>
<dbReference type="InterPro" id="IPR005467">
    <property type="entry name" value="His_kinase_dom"/>
</dbReference>
<gene>
    <name evidence="15" type="ORF">D1Y85_02525</name>
</gene>
<protein>
    <recommendedName>
        <fullName evidence="3">histidine kinase</fullName>
        <ecNumber evidence="3">2.7.13.3</ecNumber>
    </recommendedName>
</protein>
<dbReference type="PROSITE" id="PS50109">
    <property type="entry name" value="HIS_KIN"/>
    <property type="match status" value="1"/>
</dbReference>
<evidence type="ECO:0000256" key="10">
    <source>
        <dbReference type="ARBA" id="ARBA00023136"/>
    </source>
</evidence>
<dbReference type="InterPro" id="IPR004358">
    <property type="entry name" value="Sig_transdc_His_kin-like_C"/>
</dbReference>
<comment type="subcellular location">
    <subcellularLocation>
        <location evidence="2">Membrane</location>
    </subcellularLocation>
</comment>
<feature type="domain" description="HAMP" evidence="14">
    <location>
        <begin position="235"/>
        <end position="287"/>
    </location>
</feature>
<dbReference type="RefSeq" id="WP_124149425.1">
    <property type="nucleotide sequence ID" value="NZ_RQIS01000001.1"/>
</dbReference>
<keyword evidence="6 12" id="KW-0812">Transmembrane</keyword>
<evidence type="ECO:0000256" key="11">
    <source>
        <dbReference type="SAM" id="MobiDB-lite"/>
    </source>
</evidence>
<evidence type="ECO:0000256" key="4">
    <source>
        <dbReference type="ARBA" id="ARBA00022553"/>
    </source>
</evidence>
<dbReference type="Gene3D" id="3.30.565.10">
    <property type="entry name" value="Histidine kinase-like ATPase, C-terminal domain"/>
    <property type="match status" value="1"/>
</dbReference>
<feature type="compositionally biased region" description="Low complexity" evidence="11">
    <location>
        <begin position="1"/>
        <end position="18"/>
    </location>
</feature>
<dbReference type="AlphaFoldDB" id="A0A3N6N129"/>
<dbReference type="OrthoDB" id="8554694at2"/>
<dbReference type="GO" id="GO:0000155">
    <property type="term" value="F:phosphorelay sensor kinase activity"/>
    <property type="evidence" value="ECO:0007669"/>
    <property type="project" value="InterPro"/>
</dbReference>
<evidence type="ECO:0000259" key="14">
    <source>
        <dbReference type="PROSITE" id="PS50885"/>
    </source>
</evidence>
<evidence type="ECO:0000256" key="9">
    <source>
        <dbReference type="ARBA" id="ARBA00023012"/>
    </source>
</evidence>
<evidence type="ECO:0000256" key="6">
    <source>
        <dbReference type="ARBA" id="ARBA00022692"/>
    </source>
</evidence>
<keyword evidence="10 12" id="KW-0472">Membrane</keyword>
<keyword evidence="16" id="KW-1185">Reference proteome</keyword>
<dbReference type="Pfam" id="PF08521">
    <property type="entry name" value="2CSK_N"/>
    <property type="match status" value="1"/>
</dbReference>
<organism evidence="15 16">
    <name type="scientific">Paraburkholderia dinghuensis</name>
    <dbReference type="NCBI Taxonomy" id="2305225"/>
    <lineage>
        <taxon>Bacteria</taxon>
        <taxon>Pseudomonadati</taxon>
        <taxon>Pseudomonadota</taxon>
        <taxon>Betaproteobacteria</taxon>
        <taxon>Burkholderiales</taxon>
        <taxon>Burkholderiaceae</taxon>
        <taxon>Paraburkholderia</taxon>
    </lineage>
</organism>
<comment type="catalytic activity">
    <reaction evidence="1">
        <text>ATP + protein L-histidine = ADP + protein N-phospho-L-histidine.</text>
        <dbReference type="EC" id="2.7.13.3"/>
    </reaction>
</comment>
<keyword evidence="4" id="KW-0597">Phosphoprotein</keyword>
<dbReference type="InterPro" id="IPR036890">
    <property type="entry name" value="HATPase_C_sf"/>
</dbReference>
<keyword evidence="9" id="KW-0902">Two-component regulatory system</keyword>
<evidence type="ECO:0000256" key="1">
    <source>
        <dbReference type="ARBA" id="ARBA00000085"/>
    </source>
</evidence>
<dbReference type="InterPro" id="IPR003660">
    <property type="entry name" value="HAMP_dom"/>
</dbReference>
<evidence type="ECO:0000256" key="5">
    <source>
        <dbReference type="ARBA" id="ARBA00022679"/>
    </source>
</evidence>
<evidence type="ECO:0000256" key="12">
    <source>
        <dbReference type="SAM" id="Phobius"/>
    </source>
</evidence>
<dbReference type="CDD" id="cd00082">
    <property type="entry name" value="HisKA"/>
    <property type="match status" value="1"/>
</dbReference>
<dbReference type="InterPro" id="IPR003661">
    <property type="entry name" value="HisK_dim/P_dom"/>
</dbReference>
<evidence type="ECO:0000256" key="8">
    <source>
        <dbReference type="ARBA" id="ARBA00022989"/>
    </source>
</evidence>
<reference evidence="15 16" key="1">
    <citation type="submission" date="2018-11" db="EMBL/GenBank/DDBJ databases">
        <title>Paraburkholderia sp. DHOA04, isolated from soil.</title>
        <authorList>
            <person name="Gao Z.-H."/>
            <person name="Qiu L.-H."/>
            <person name="Fu J.-C."/>
        </authorList>
    </citation>
    <scope>NUCLEOTIDE SEQUENCE [LARGE SCALE GENOMIC DNA]</scope>
    <source>
        <strain evidence="15 16">DHOA04</strain>
    </source>
</reference>
<dbReference type="PANTHER" id="PTHR45436:SF1">
    <property type="entry name" value="SENSOR PROTEIN QSEC"/>
    <property type="match status" value="1"/>
</dbReference>
<dbReference type="SMART" id="SM00387">
    <property type="entry name" value="HATPase_c"/>
    <property type="match status" value="1"/>
</dbReference>
<feature type="region of interest" description="Disordered" evidence="11">
    <location>
        <begin position="1"/>
        <end position="22"/>
    </location>
</feature>
<dbReference type="SUPFAM" id="SSF55874">
    <property type="entry name" value="ATPase domain of HSP90 chaperone/DNA topoisomerase II/histidine kinase"/>
    <property type="match status" value="1"/>
</dbReference>
<dbReference type="Pfam" id="PF02518">
    <property type="entry name" value="HATPase_c"/>
    <property type="match status" value="1"/>
</dbReference>
<evidence type="ECO:0000313" key="15">
    <source>
        <dbReference type="EMBL" id="RQH10028.1"/>
    </source>
</evidence>
<keyword evidence="8 12" id="KW-1133">Transmembrane helix</keyword>
<evidence type="ECO:0000256" key="3">
    <source>
        <dbReference type="ARBA" id="ARBA00012438"/>
    </source>
</evidence>
<dbReference type="EC" id="2.7.13.3" evidence="3"/>
<dbReference type="Proteomes" id="UP000272778">
    <property type="component" value="Unassembled WGS sequence"/>
</dbReference>
<dbReference type="InterPro" id="IPR050428">
    <property type="entry name" value="TCS_sensor_his_kinase"/>
</dbReference>
<dbReference type="GO" id="GO:0005886">
    <property type="term" value="C:plasma membrane"/>
    <property type="evidence" value="ECO:0007669"/>
    <property type="project" value="TreeGrafter"/>
</dbReference>
<dbReference type="SMART" id="SM00388">
    <property type="entry name" value="HisKA"/>
    <property type="match status" value="1"/>
</dbReference>
<dbReference type="PANTHER" id="PTHR45436">
    <property type="entry name" value="SENSOR HISTIDINE KINASE YKOH"/>
    <property type="match status" value="1"/>
</dbReference>
<proteinExistence type="predicted"/>